<accession>A0A5B7DS94</accession>
<proteinExistence type="predicted"/>
<name>A0A5B7DS94_PORTR</name>
<organism evidence="1 2">
    <name type="scientific">Portunus trituberculatus</name>
    <name type="common">Swimming crab</name>
    <name type="synonym">Neptunus trituberculatus</name>
    <dbReference type="NCBI Taxonomy" id="210409"/>
    <lineage>
        <taxon>Eukaryota</taxon>
        <taxon>Metazoa</taxon>
        <taxon>Ecdysozoa</taxon>
        <taxon>Arthropoda</taxon>
        <taxon>Crustacea</taxon>
        <taxon>Multicrustacea</taxon>
        <taxon>Malacostraca</taxon>
        <taxon>Eumalacostraca</taxon>
        <taxon>Eucarida</taxon>
        <taxon>Decapoda</taxon>
        <taxon>Pleocyemata</taxon>
        <taxon>Brachyura</taxon>
        <taxon>Eubrachyura</taxon>
        <taxon>Portunoidea</taxon>
        <taxon>Portunidae</taxon>
        <taxon>Portuninae</taxon>
        <taxon>Portunus</taxon>
    </lineage>
</organism>
<evidence type="ECO:0000313" key="2">
    <source>
        <dbReference type="Proteomes" id="UP000324222"/>
    </source>
</evidence>
<sequence>MVESVPEVFVSPEFHILTPVQLFRRSFRYKEISVFISLLESVRQTGGTLTGGESASEGENIDSVLSLVAELLVVLCSSHQVIVANSLVLPQQVCTLVECRVE</sequence>
<keyword evidence="2" id="KW-1185">Reference proteome</keyword>
<dbReference type="EMBL" id="VSRR010001336">
    <property type="protein sequence ID" value="MPC24491.1"/>
    <property type="molecule type" value="Genomic_DNA"/>
</dbReference>
<evidence type="ECO:0000313" key="1">
    <source>
        <dbReference type="EMBL" id="MPC24491.1"/>
    </source>
</evidence>
<gene>
    <name evidence="1" type="ORF">E2C01_017572</name>
</gene>
<dbReference type="AlphaFoldDB" id="A0A5B7DS94"/>
<protein>
    <submittedName>
        <fullName evidence="1">Uncharacterized protein</fullName>
    </submittedName>
</protein>
<reference evidence="1 2" key="1">
    <citation type="submission" date="2019-05" db="EMBL/GenBank/DDBJ databases">
        <title>Another draft genome of Portunus trituberculatus and its Hox gene families provides insights of decapod evolution.</title>
        <authorList>
            <person name="Jeong J.-H."/>
            <person name="Song I."/>
            <person name="Kim S."/>
            <person name="Choi T."/>
            <person name="Kim D."/>
            <person name="Ryu S."/>
            <person name="Kim W."/>
        </authorList>
    </citation>
    <scope>NUCLEOTIDE SEQUENCE [LARGE SCALE GENOMIC DNA]</scope>
    <source>
        <tissue evidence="1">Muscle</tissue>
    </source>
</reference>
<comment type="caution">
    <text evidence="1">The sequence shown here is derived from an EMBL/GenBank/DDBJ whole genome shotgun (WGS) entry which is preliminary data.</text>
</comment>
<dbReference type="Proteomes" id="UP000324222">
    <property type="component" value="Unassembled WGS sequence"/>
</dbReference>